<evidence type="ECO:0000256" key="2">
    <source>
        <dbReference type="ARBA" id="ARBA00004370"/>
    </source>
</evidence>
<gene>
    <name evidence="24" type="ORF">DSM107003_42510</name>
</gene>
<comment type="catalytic activity">
    <reaction evidence="1">
        <text>ATP + protein L-histidine = ADP + protein N-phospho-L-histidine.</text>
        <dbReference type="EC" id="2.7.13.3"/>
    </reaction>
</comment>
<dbReference type="InterPro" id="IPR003018">
    <property type="entry name" value="GAF"/>
</dbReference>
<dbReference type="Pfam" id="PF00571">
    <property type="entry name" value="CBS"/>
    <property type="match status" value="4"/>
</dbReference>
<evidence type="ECO:0000259" key="19">
    <source>
        <dbReference type="PROSITE" id="PS50109"/>
    </source>
</evidence>
<dbReference type="Proteomes" id="UP000276103">
    <property type="component" value="Unassembled WGS sequence"/>
</dbReference>
<dbReference type="SUPFAM" id="SSF55781">
    <property type="entry name" value="GAF domain-like"/>
    <property type="match status" value="1"/>
</dbReference>
<protein>
    <recommendedName>
        <fullName evidence="14">Circadian input-output histidine kinase CikA</fullName>
        <ecNumber evidence="4">2.7.13.3</ecNumber>
    </recommendedName>
</protein>
<dbReference type="GO" id="GO:0009927">
    <property type="term" value="F:histidine phosphotransfer kinase activity"/>
    <property type="evidence" value="ECO:0007669"/>
    <property type="project" value="TreeGrafter"/>
</dbReference>
<dbReference type="PROSITE" id="PS50112">
    <property type="entry name" value="PAS"/>
    <property type="match status" value="2"/>
</dbReference>
<dbReference type="InterPro" id="IPR036097">
    <property type="entry name" value="HisK_dim/P_sf"/>
</dbReference>
<dbReference type="PANTHER" id="PTHR43047">
    <property type="entry name" value="TWO-COMPONENT HISTIDINE PROTEIN KINASE"/>
    <property type="match status" value="1"/>
</dbReference>
<dbReference type="Gene3D" id="3.30.565.10">
    <property type="entry name" value="Histidine kinase-like ATPase, C-terminal domain"/>
    <property type="match status" value="1"/>
</dbReference>
<dbReference type="SMART" id="SM00065">
    <property type="entry name" value="GAF"/>
    <property type="match status" value="1"/>
</dbReference>
<feature type="domain" description="CBS" evidence="23">
    <location>
        <begin position="90"/>
        <end position="148"/>
    </location>
</feature>
<proteinExistence type="inferred from homology"/>
<keyword evidence="6" id="KW-0808">Transferase</keyword>
<dbReference type="InterPro" id="IPR004358">
    <property type="entry name" value="Sig_transdc_His_kin-like_C"/>
</dbReference>
<keyword evidence="13" id="KW-0472">Membrane</keyword>
<dbReference type="SUPFAM" id="SSF47384">
    <property type="entry name" value="Homodimeric domain of signal transducing histidine kinase"/>
    <property type="match status" value="1"/>
</dbReference>
<dbReference type="GO" id="GO:0005524">
    <property type="term" value="F:ATP binding"/>
    <property type="evidence" value="ECO:0007669"/>
    <property type="project" value="UniProtKB-KW"/>
</dbReference>
<keyword evidence="8" id="KW-0547">Nucleotide-binding</keyword>
<dbReference type="Gene3D" id="3.30.450.40">
    <property type="match status" value="1"/>
</dbReference>
<keyword evidence="25" id="KW-1185">Reference proteome</keyword>
<dbReference type="EMBL" id="RSCM01000017">
    <property type="protein sequence ID" value="RUS93750.1"/>
    <property type="molecule type" value="Genomic_DNA"/>
</dbReference>
<dbReference type="PROSITE" id="PS50110">
    <property type="entry name" value="RESPONSE_REGULATORY"/>
    <property type="match status" value="1"/>
</dbReference>
<dbReference type="CDD" id="cd16922">
    <property type="entry name" value="HATPase_EvgS-ArcB-TorS-like"/>
    <property type="match status" value="1"/>
</dbReference>
<dbReference type="CDD" id="cd00082">
    <property type="entry name" value="HisKA"/>
    <property type="match status" value="1"/>
</dbReference>
<evidence type="ECO:0000256" key="1">
    <source>
        <dbReference type="ARBA" id="ARBA00000085"/>
    </source>
</evidence>
<dbReference type="PROSITE" id="PS51371">
    <property type="entry name" value="CBS"/>
    <property type="match status" value="4"/>
</dbReference>
<dbReference type="PANTHER" id="PTHR43047:SF72">
    <property type="entry name" value="OSMOSENSING HISTIDINE PROTEIN KINASE SLN1"/>
    <property type="match status" value="1"/>
</dbReference>
<dbReference type="Pfam" id="PF02518">
    <property type="entry name" value="HATPase_c"/>
    <property type="match status" value="1"/>
</dbReference>
<dbReference type="SUPFAM" id="SSF55785">
    <property type="entry name" value="PYP-like sensor domain (PAS domain)"/>
    <property type="match status" value="3"/>
</dbReference>
<dbReference type="PROSITE" id="PS50113">
    <property type="entry name" value="PAC"/>
    <property type="match status" value="2"/>
</dbReference>
<feature type="domain" description="Phytochrome chromophore attachment site" evidence="18">
    <location>
        <begin position="343"/>
        <end position="479"/>
    </location>
</feature>
<feature type="coiled-coil region" evidence="17">
    <location>
        <begin position="916"/>
        <end position="950"/>
    </location>
</feature>
<dbReference type="InterPro" id="IPR001789">
    <property type="entry name" value="Sig_transdc_resp-reg_receiver"/>
</dbReference>
<dbReference type="SUPFAM" id="SSF52172">
    <property type="entry name" value="CheY-like"/>
    <property type="match status" value="1"/>
</dbReference>
<dbReference type="InterPro" id="IPR036890">
    <property type="entry name" value="HATPase_C_sf"/>
</dbReference>
<feature type="modified residue" description="4-aspartylphosphate" evidence="15">
    <location>
        <position position="1248"/>
    </location>
</feature>
<evidence type="ECO:0000256" key="17">
    <source>
        <dbReference type="SAM" id="Coils"/>
    </source>
</evidence>
<evidence type="ECO:0000259" key="22">
    <source>
        <dbReference type="PROSITE" id="PS50113"/>
    </source>
</evidence>
<organism evidence="24 25">
    <name type="scientific">Trichormus variabilis SAG 1403-4b</name>
    <dbReference type="NCBI Taxonomy" id="447716"/>
    <lineage>
        <taxon>Bacteria</taxon>
        <taxon>Bacillati</taxon>
        <taxon>Cyanobacteriota</taxon>
        <taxon>Cyanophyceae</taxon>
        <taxon>Nostocales</taxon>
        <taxon>Nostocaceae</taxon>
        <taxon>Trichormus</taxon>
    </lineage>
</organism>
<feature type="domain" description="PAS" evidence="21">
    <location>
        <begin position="800"/>
        <end position="870"/>
    </location>
</feature>
<feature type="domain" description="Histidine kinase" evidence="19">
    <location>
        <begin position="950"/>
        <end position="1174"/>
    </location>
</feature>
<dbReference type="InterPro" id="IPR016132">
    <property type="entry name" value="Phyto_chromo_attachment"/>
</dbReference>
<dbReference type="Gene3D" id="1.10.287.130">
    <property type="match status" value="1"/>
</dbReference>
<dbReference type="SMART" id="SM00116">
    <property type="entry name" value="CBS"/>
    <property type="match status" value="4"/>
</dbReference>
<keyword evidence="17" id="KW-0175">Coiled coil</keyword>
<evidence type="ECO:0000259" key="18">
    <source>
        <dbReference type="PROSITE" id="PS50046"/>
    </source>
</evidence>
<comment type="subcellular location">
    <subcellularLocation>
        <location evidence="2">Membrane</location>
    </subcellularLocation>
</comment>
<dbReference type="SMART" id="SM00448">
    <property type="entry name" value="REC"/>
    <property type="match status" value="1"/>
</dbReference>
<dbReference type="Pfam" id="PF00512">
    <property type="entry name" value="HisKA"/>
    <property type="match status" value="1"/>
</dbReference>
<dbReference type="GO" id="GO:0005886">
    <property type="term" value="C:plasma membrane"/>
    <property type="evidence" value="ECO:0007669"/>
    <property type="project" value="TreeGrafter"/>
</dbReference>
<evidence type="ECO:0000256" key="4">
    <source>
        <dbReference type="ARBA" id="ARBA00012438"/>
    </source>
</evidence>
<dbReference type="Gene3D" id="3.10.580.10">
    <property type="entry name" value="CBS-domain"/>
    <property type="match status" value="2"/>
</dbReference>
<feature type="coiled-coil region" evidence="17">
    <location>
        <begin position="278"/>
        <end position="312"/>
    </location>
</feature>
<keyword evidence="5 15" id="KW-0597">Phosphoprotein</keyword>
<evidence type="ECO:0000256" key="15">
    <source>
        <dbReference type="PROSITE-ProRule" id="PRU00169"/>
    </source>
</evidence>
<dbReference type="InterPro" id="IPR000644">
    <property type="entry name" value="CBS_dom"/>
</dbReference>
<keyword evidence="11" id="KW-1133">Transmembrane helix</keyword>
<dbReference type="Gene3D" id="3.40.50.2300">
    <property type="match status" value="1"/>
</dbReference>
<dbReference type="InterPro" id="IPR011006">
    <property type="entry name" value="CheY-like_superfamily"/>
</dbReference>
<evidence type="ECO:0000256" key="10">
    <source>
        <dbReference type="ARBA" id="ARBA00022840"/>
    </source>
</evidence>
<dbReference type="InterPro" id="IPR003594">
    <property type="entry name" value="HATPase_dom"/>
</dbReference>
<evidence type="ECO:0000256" key="9">
    <source>
        <dbReference type="ARBA" id="ARBA00022777"/>
    </source>
</evidence>
<comment type="similarity">
    <text evidence="3">In the N-terminal section; belongs to the phytochrome family.</text>
</comment>
<keyword evidence="16" id="KW-0129">CBS domain</keyword>
<dbReference type="Pfam" id="PF01590">
    <property type="entry name" value="GAF"/>
    <property type="match status" value="1"/>
</dbReference>
<feature type="domain" description="CBS" evidence="23">
    <location>
        <begin position="157"/>
        <end position="217"/>
    </location>
</feature>
<dbReference type="SMART" id="SM00086">
    <property type="entry name" value="PAC"/>
    <property type="match status" value="2"/>
</dbReference>
<dbReference type="Gene3D" id="3.30.450.20">
    <property type="entry name" value="PAS domain"/>
    <property type="match status" value="3"/>
</dbReference>
<dbReference type="CDD" id="cd17774">
    <property type="entry name" value="CBS_two-component_sensor_histidine_kinase_repeat2"/>
    <property type="match status" value="1"/>
</dbReference>
<dbReference type="Pfam" id="PF08447">
    <property type="entry name" value="PAS_3"/>
    <property type="match status" value="2"/>
</dbReference>
<dbReference type="OrthoDB" id="415806at2"/>
<feature type="domain" description="CBS" evidence="23">
    <location>
        <begin position="226"/>
        <end position="284"/>
    </location>
</feature>
<dbReference type="NCBIfam" id="TIGR00229">
    <property type="entry name" value="sensory_box"/>
    <property type="match status" value="2"/>
</dbReference>
<evidence type="ECO:0000256" key="8">
    <source>
        <dbReference type="ARBA" id="ARBA00022741"/>
    </source>
</evidence>
<keyword evidence="7" id="KW-0812">Transmembrane</keyword>
<evidence type="ECO:0000256" key="12">
    <source>
        <dbReference type="ARBA" id="ARBA00023012"/>
    </source>
</evidence>
<reference evidence="24 25" key="1">
    <citation type="journal article" date="2019" name="Genome Biol. Evol.">
        <title>Day and night: Metabolic profiles and evolutionary relationships of six axenic non-marine cyanobacteria.</title>
        <authorList>
            <person name="Will S.E."/>
            <person name="Henke P."/>
            <person name="Boedeker C."/>
            <person name="Huang S."/>
            <person name="Brinkmann H."/>
            <person name="Rohde M."/>
            <person name="Jarek M."/>
            <person name="Friedl T."/>
            <person name="Seufert S."/>
            <person name="Schumacher M."/>
            <person name="Overmann J."/>
            <person name="Neumann-Schaal M."/>
            <person name="Petersen J."/>
        </authorList>
    </citation>
    <scope>NUCLEOTIDE SEQUENCE [LARGE SCALE GENOMIC DNA]</scope>
    <source>
        <strain evidence="24 25">SAG 1403-4b</strain>
    </source>
</reference>
<feature type="domain" description="PAC" evidence="22">
    <location>
        <begin position="873"/>
        <end position="925"/>
    </location>
</feature>
<dbReference type="InterPro" id="IPR000014">
    <property type="entry name" value="PAS"/>
</dbReference>
<dbReference type="SMART" id="SM00388">
    <property type="entry name" value="HisKA"/>
    <property type="match status" value="1"/>
</dbReference>
<dbReference type="FunFam" id="3.30.450.20:FF:000099">
    <property type="entry name" value="Sensory box sensor histidine kinase"/>
    <property type="match status" value="1"/>
</dbReference>
<dbReference type="InterPro" id="IPR046342">
    <property type="entry name" value="CBS_dom_sf"/>
</dbReference>
<evidence type="ECO:0000313" key="25">
    <source>
        <dbReference type="Proteomes" id="UP000276103"/>
    </source>
</evidence>
<dbReference type="InterPro" id="IPR000700">
    <property type="entry name" value="PAS-assoc_C"/>
</dbReference>
<sequence length="1428" mass="163395">MESATPSLDYLTQDCIQRHFVVVNPDAFLLEAVQMMSQIGNTDSSSDSLYTSCFFVLDHQKLVGLLTERDLVKLAAQERNFRTTKVAEVMTRELITCQEWQAKEPITVIELLRQHRIRHLPVLNEQEQLVGLVTLSSIHAMLQPANLLKCRYVREVMTENLIHAAPTATVLELAQLMSSHHVSCIVIGNLVAPNKIRPLGIITERDIVQFQILELNLSKLPCEQVMSSPLFLVNPDDSLWNTHQAMQQHKIRRFVVANNEGYLVGILTQTGILQSVDIQELYQVITLLQEQVQQLENEKVNLLKSLNSDLNEQVSLKKAKLQTQTQRNQLIADTAFRIRASLTLETILHTTVTEIRELLQVERVVIYRFYPSGGGQVIVESVETPQWSILDRIIKGEWCETNWLDLGQHKCSKAITDIHQANLNPGHIEFLTQFQIKAYLLVPIILDDSLWGLLIAHNCIDVRQWQPDEIEFLEHLSIQVANAIQQGTLLEQVQKANIELEAKVAERTSELQTANQRLQQELVRAQQAEAALREREATVRSFYDSAPMMMGVVELLDDDILHLSDNSASAQFFKTTPELLQNQLASQMGTPQEYIRLWITHYRESQRTGQPVRFEYQHTTDGKVKWLSGTVCYIGLANSNRPRFSYVLDDVSEKTRLEAERKHTESALRDSEQRWQLALRGSNDGIWDWNLQTNAVFLSDRWKEMRGFQTHELTDFMEKWFRHIHPEDIENVSQRLNDHLNRKTPFFSVEYRVQRRDGSYMWILDRGQALWDQAGNLMRMVGLETDISYRKRAEAALRESEQRYRILVTHAPVGIFQTDDQGNCSYINPRCSELTGMSMLEALGKGWIQALHPDDQEKIMTEWNSAIQQGRAFSMEYRYCKPNGEIIWVSGQAVALSNEAGEVIRYFGTVMDITARKQAEEELTLKNLALEEAKRQAETANQAKSEFLANMSHEIRTPMNAILGFADLLQSAVTEAPIAAYVEAITTSSRTLLALINDILDLSKIEAGKLELHYEPIDLRALIQEILQIFNPTATAKNLILRSNIEDTLPQAIYIDEIRLRQILFNVVGNALKFTEKGHIQISIRAHPYCTNNVEKIWLEIAVEDTGIGIERSQQKSIFEAFVQSAGQSNRKYGGTGLGLAITQRLINMMGGMVTVQSELGIGSIFTFVFPTVSPALELTQIVTESYQDDHLNQFNPSTILVVDDVDSNRELIKGYFDKTHHLVLLAEDGQEAIHLAQIHQPDLILLDIKMPYMDGKETAKHLKQDEETQSIPIVIITASSQPQEQYELERICQGFLCKPISRIQLLTELRKHLQPLSIVKNQNQSHSFYSHINSHKLLRVPINLSELLIKLEQEEEMVWNTLRKTLKIRQIKQFIQRLEAWGQEYDCQLLVDYANSLHSNLDAFNMDQLPLIMEQFPSVRKALETLI</sequence>
<dbReference type="FunFam" id="3.30.565.10:FF:000010">
    <property type="entry name" value="Sensor histidine kinase RcsC"/>
    <property type="match status" value="1"/>
</dbReference>
<dbReference type="SUPFAM" id="SSF55874">
    <property type="entry name" value="ATPase domain of HSP90 chaperone/DNA topoisomerase II/histidine kinase"/>
    <property type="match status" value="1"/>
</dbReference>
<dbReference type="PROSITE" id="PS50046">
    <property type="entry name" value="PHYTOCHROME_2"/>
    <property type="match status" value="1"/>
</dbReference>
<evidence type="ECO:0000259" key="23">
    <source>
        <dbReference type="PROSITE" id="PS51371"/>
    </source>
</evidence>
<dbReference type="EC" id="2.7.13.3" evidence="4"/>
<dbReference type="CDD" id="cd00130">
    <property type="entry name" value="PAS"/>
    <property type="match status" value="2"/>
</dbReference>
<evidence type="ECO:0000256" key="16">
    <source>
        <dbReference type="PROSITE-ProRule" id="PRU00703"/>
    </source>
</evidence>
<dbReference type="RefSeq" id="WP_127056071.1">
    <property type="nucleotide sequence ID" value="NZ_RSCM01000017.1"/>
</dbReference>
<evidence type="ECO:0000313" key="24">
    <source>
        <dbReference type="EMBL" id="RUS93750.1"/>
    </source>
</evidence>
<comment type="caution">
    <text evidence="24">The sequence shown here is derived from an EMBL/GenBank/DDBJ whole genome shotgun (WGS) entry which is preliminary data.</text>
</comment>
<dbReference type="SUPFAM" id="SSF54631">
    <property type="entry name" value="CBS-domain pair"/>
    <property type="match status" value="2"/>
</dbReference>
<evidence type="ECO:0000256" key="13">
    <source>
        <dbReference type="ARBA" id="ARBA00023136"/>
    </source>
</evidence>
<feature type="domain" description="Response regulatory" evidence="20">
    <location>
        <begin position="1199"/>
        <end position="1314"/>
    </location>
</feature>
<evidence type="ECO:0000256" key="14">
    <source>
        <dbReference type="ARBA" id="ARBA00074306"/>
    </source>
</evidence>
<keyword evidence="12" id="KW-0902">Two-component regulatory system</keyword>
<feature type="domain" description="CBS" evidence="23">
    <location>
        <begin position="16"/>
        <end position="81"/>
    </location>
</feature>
<dbReference type="InterPro" id="IPR029016">
    <property type="entry name" value="GAF-like_dom_sf"/>
</dbReference>
<dbReference type="InterPro" id="IPR013655">
    <property type="entry name" value="PAS_fold_3"/>
</dbReference>
<dbReference type="InterPro" id="IPR005467">
    <property type="entry name" value="His_kinase_dom"/>
</dbReference>
<evidence type="ECO:0000256" key="7">
    <source>
        <dbReference type="ARBA" id="ARBA00022692"/>
    </source>
</evidence>
<keyword evidence="10" id="KW-0067">ATP-binding</keyword>
<evidence type="ECO:0000256" key="11">
    <source>
        <dbReference type="ARBA" id="ARBA00022989"/>
    </source>
</evidence>
<dbReference type="InterPro" id="IPR001610">
    <property type="entry name" value="PAC"/>
</dbReference>
<evidence type="ECO:0000256" key="5">
    <source>
        <dbReference type="ARBA" id="ARBA00022553"/>
    </source>
</evidence>
<dbReference type="SMART" id="SM00091">
    <property type="entry name" value="PAS"/>
    <property type="match status" value="2"/>
</dbReference>
<dbReference type="PROSITE" id="PS50109">
    <property type="entry name" value="HIS_KIN"/>
    <property type="match status" value="1"/>
</dbReference>
<dbReference type="PRINTS" id="PR00344">
    <property type="entry name" value="BCTRLSENSOR"/>
</dbReference>
<feature type="coiled-coil region" evidence="17">
    <location>
        <begin position="490"/>
        <end position="535"/>
    </location>
</feature>
<accession>A0A3S1A4Y3</accession>
<dbReference type="SMART" id="SM00387">
    <property type="entry name" value="HATPase_c"/>
    <property type="match status" value="1"/>
</dbReference>
<dbReference type="InterPro" id="IPR035965">
    <property type="entry name" value="PAS-like_dom_sf"/>
</dbReference>
<evidence type="ECO:0000259" key="21">
    <source>
        <dbReference type="PROSITE" id="PS50112"/>
    </source>
</evidence>
<dbReference type="InterPro" id="IPR003661">
    <property type="entry name" value="HisK_dim/P_dom"/>
</dbReference>
<dbReference type="GO" id="GO:0000155">
    <property type="term" value="F:phosphorelay sensor kinase activity"/>
    <property type="evidence" value="ECO:0007669"/>
    <property type="project" value="InterPro"/>
</dbReference>
<dbReference type="Pfam" id="PF00072">
    <property type="entry name" value="Response_reg"/>
    <property type="match status" value="1"/>
</dbReference>
<feature type="domain" description="PAS" evidence="21">
    <location>
        <begin position="671"/>
        <end position="743"/>
    </location>
</feature>
<evidence type="ECO:0000259" key="20">
    <source>
        <dbReference type="PROSITE" id="PS50110"/>
    </source>
</evidence>
<evidence type="ECO:0000256" key="6">
    <source>
        <dbReference type="ARBA" id="ARBA00022679"/>
    </source>
</evidence>
<feature type="domain" description="PAC" evidence="22">
    <location>
        <begin position="747"/>
        <end position="799"/>
    </location>
</feature>
<dbReference type="FunFam" id="1.10.287.130:FF:000004">
    <property type="entry name" value="Ethylene receptor 1"/>
    <property type="match status" value="1"/>
</dbReference>
<name>A0A3S1A4Y3_ANAVA</name>
<evidence type="ECO:0000256" key="3">
    <source>
        <dbReference type="ARBA" id="ARBA00006402"/>
    </source>
</evidence>
<keyword evidence="9" id="KW-0418">Kinase</keyword>